<dbReference type="Gene3D" id="2.60.120.200">
    <property type="match status" value="1"/>
</dbReference>
<evidence type="ECO:0000313" key="6">
    <source>
        <dbReference type="Proteomes" id="UP000184339"/>
    </source>
</evidence>
<evidence type="ECO:0000256" key="3">
    <source>
        <dbReference type="SAM" id="SignalP"/>
    </source>
</evidence>
<feature type="chain" id="PRO_5012387351" evidence="3">
    <location>
        <begin position="24"/>
        <end position="244"/>
    </location>
</feature>
<dbReference type="InterPro" id="IPR013320">
    <property type="entry name" value="ConA-like_dom_sf"/>
</dbReference>
<evidence type="ECO:0000259" key="4">
    <source>
        <dbReference type="SMART" id="SM00560"/>
    </source>
</evidence>
<dbReference type="RefSeq" id="WP_167544239.1">
    <property type="nucleotide sequence ID" value="NZ_FRCX01000001.1"/>
</dbReference>
<dbReference type="InterPro" id="IPR006558">
    <property type="entry name" value="LamG-like"/>
</dbReference>
<evidence type="ECO:0000256" key="2">
    <source>
        <dbReference type="ARBA" id="ARBA00023157"/>
    </source>
</evidence>
<dbReference type="EMBL" id="FRCX01000001">
    <property type="protein sequence ID" value="SHM30741.1"/>
    <property type="molecule type" value="Genomic_DNA"/>
</dbReference>
<protein>
    <submittedName>
        <fullName evidence="5">PEP-CTERM protein-sorting domain-containing protein</fullName>
    </submittedName>
</protein>
<proteinExistence type="predicted"/>
<keyword evidence="1 3" id="KW-0732">Signal</keyword>
<feature type="domain" description="LamG-like jellyroll fold" evidence="4">
    <location>
        <begin position="78"/>
        <end position="206"/>
    </location>
</feature>
<keyword evidence="6" id="KW-1185">Reference proteome</keyword>
<dbReference type="InterPro" id="IPR013424">
    <property type="entry name" value="Ice-binding_C"/>
</dbReference>
<dbReference type="Proteomes" id="UP000184339">
    <property type="component" value="Unassembled WGS sequence"/>
</dbReference>
<gene>
    <name evidence="5" type="ORF">SAMN05192549_101250</name>
</gene>
<dbReference type="Pfam" id="PF13385">
    <property type="entry name" value="Laminin_G_3"/>
    <property type="match status" value="1"/>
</dbReference>
<dbReference type="SMART" id="SM00560">
    <property type="entry name" value="LamGL"/>
    <property type="match status" value="1"/>
</dbReference>
<accession>A0A1M7HQA7</accession>
<sequence length="244" mass="24852">MNANKALSVVAFCMLTGAPLAQAATLIHHYDFSSGVIDSAGSANGTLVGDASTAGGVLTLDGDGDYVQFSSFLVPTSGSYSVSFFATRAASQGSYTEVISQAYSGAGFYIGTDPGGNMRASDAWGATGVAFAAPGVMTHYALTVDAGSNTSSLYVNGTLAASVGYAYGSGTSGTATRFGAQFAPYGEYFNGTIDDVRIYSGALSGNEVALLANPVPEPASYAMFAAGLGLVGARAWRRRRQLKP</sequence>
<reference evidence="6" key="1">
    <citation type="submission" date="2016-11" db="EMBL/GenBank/DDBJ databases">
        <authorList>
            <person name="Varghese N."/>
            <person name="Submissions S."/>
        </authorList>
    </citation>
    <scope>NUCLEOTIDE SEQUENCE [LARGE SCALE GENOMIC DNA]</scope>
    <source>
        <strain evidence="6">Sac-22</strain>
    </source>
</reference>
<evidence type="ECO:0000313" key="5">
    <source>
        <dbReference type="EMBL" id="SHM30741.1"/>
    </source>
</evidence>
<dbReference type="NCBIfam" id="TIGR02595">
    <property type="entry name" value="PEP_CTERM"/>
    <property type="match status" value="1"/>
</dbReference>
<evidence type="ECO:0000256" key="1">
    <source>
        <dbReference type="ARBA" id="ARBA00022729"/>
    </source>
</evidence>
<name>A0A1M7HQA7_9BURK</name>
<feature type="signal peptide" evidence="3">
    <location>
        <begin position="1"/>
        <end position="23"/>
    </location>
</feature>
<dbReference type="Pfam" id="PF07589">
    <property type="entry name" value="PEP-CTERM"/>
    <property type="match status" value="1"/>
</dbReference>
<dbReference type="AlphaFoldDB" id="A0A1M7HQA7"/>
<dbReference type="STRING" id="551987.SAMN05192549_101250"/>
<dbReference type="SUPFAM" id="SSF49899">
    <property type="entry name" value="Concanavalin A-like lectins/glucanases"/>
    <property type="match status" value="1"/>
</dbReference>
<organism evidence="5 6">
    <name type="scientific">Duganella sacchari</name>
    <dbReference type="NCBI Taxonomy" id="551987"/>
    <lineage>
        <taxon>Bacteria</taxon>
        <taxon>Pseudomonadati</taxon>
        <taxon>Pseudomonadota</taxon>
        <taxon>Betaproteobacteria</taxon>
        <taxon>Burkholderiales</taxon>
        <taxon>Oxalobacteraceae</taxon>
        <taxon>Telluria group</taxon>
        <taxon>Duganella</taxon>
    </lineage>
</organism>
<keyword evidence="2" id="KW-1015">Disulfide bond</keyword>